<gene>
    <name evidence="6" type="ORF">ACFQSB_11895</name>
</gene>
<protein>
    <submittedName>
        <fullName evidence="6">PIN domain-containing protein</fullName>
    </submittedName>
</protein>
<feature type="domain" description="PIN" evidence="5">
    <location>
        <begin position="7"/>
        <end position="117"/>
    </location>
</feature>
<evidence type="ECO:0000259" key="5">
    <source>
        <dbReference type="Pfam" id="PF01850"/>
    </source>
</evidence>
<sequence>MNPYPEYVLDSGALIALERADERMTALLLQVRRGQARLVLPDAVLAQVWRGGHGRQARLAALLGLKPEQCAKVPLDSDAAKRIGLRIRDSGHADVIDVHVAILGEDRDAVVITSDREDILRAGAGSKERLIEL</sequence>
<keyword evidence="2" id="KW-0479">Metal-binding</keyword>
<accession>A0ABW2P321</accession>
<keyword evidence="4" id="KW-0460">Magnesium</keyword>
<dbReference type="Proteomes" id="UP001596496">
    <property type="component" value="Unassembled WGS sequence"/>
</dbReference>
<proteinExistence type="predicted"/>
<comment type="caution">
    <text evidence="6">The sequence shown here is derived from an EMBL/GenBank/DDBJ whole genome shotgun (WGS) entry which is preliminary data.</text>
</comment>
<evidence type="ECO:0000313" key="6">
    <source>
        <dbReference type="EMBL" id="MFC7382911.1"/>
    </source>
</evidence>
<name>A0ABW2P321_9ACTN</name>
<evidence type="ECO:0000256" key="3">
    <source>
        <dbReference type="ARBA" id="ARBA00022801"/>
    </source>
</evidence>
<evidence type="ECO:0000256" key="1">
    <source>
        <dbReference type="ARBA" id="ARBA00022722"/>
    </source>
</evidence>
<dbReference type="InterPro" id="IPR029060">
    <property type="entry name" value="PIN-like_dom_sf"/>
</dbReference>
<reference evidence="7" key="1">
    <citation type="journal article" date="2019" name="Int. J. Syst. Evol. Microbiol.">
        <title>The Global Catalogue of Microorganisms (GCM) 10K type strain sequencing project: providing services to taxonomists for standard genome sequencing and annotation.</title>
        <authorList>
            <consortium name="The Broad Institute Genomics Platform"/>
            <consortium name="The Broad Institute Genome Sequencing Center for Infectious Disease"/>
            <person name="Wu L."/>
            <person name="Ma J."/>
        </authorList>
    </citation>
    <scope>NUCLEOTIDE SEQUENCE [LARGE SCALE GENOMIC DNA]</scope>
    <source>
        <strain evidence="7">CECT 7649</strain>
    </source>
</reference>
<evidence type="ECO:0000256" key="4">
    <source>
        <dbReference type="ARBA" id="ARBA00022842"/>
    </source>
</evidence>
<keyword evidence="1" id="KW-0540">Nuclease</keyword>
<dbReference type="Pfam" id="PF01850">
    <property type="entry name" value="PIN"/>
    <property type="match status" value="1"/>
</dbReference>
<keyword evidence="3" id="KW-0378">Hydrolase</keyword>
<dbReference type="InterPro" id="IPR002716">
    <property type="entry name" value="PIN_dom"/>
</dbReference>
<dbReference type="SUPFAM" id="SSF88723">
    <property type="entry name" value="PIN domain-like"/>
    <property type="match status" value="1"/>
</dbReference>
<dbReference type="RefSeq" id="WP_380826276.1">
    <property type="nucleotide sequence ID" value="NZ_JBHTCG010000006.1"/>
</dbReference>
<keyword evidence="7" id="KW-1185">Reference proteome</keyword>
<evidence type="ECO:0000313" key="7">
    <source>
        <dbReference type="Proteomes" id="UP001596496"/>
    </source>
</evidence>
<evidence type="ECO:0000256" key="2">
    <source>
        <dbReference type="ARBA" id="ARBA00022723"/>
    </source>
</evidence>
<dbReference type="Gene3D" id="3.40.50.1010">
    <property type="entry name" value="5'-nuclease"/>
    <property type="match status" value="1"/>
</dbReference>
<dbReference type="EMBL" id="JBHTCG010000006">
    <property type="protein sequence ID" value="MFC7382911.1"/>
    <property type="molecule type" value="Genomic_DNA"/>
</dbReference>
<organism evidence="6 7">
    <name type="scientific">Sphaerisporangium rhizosphaerae</name>
    <dbReference type="NCBI Taxonomy" id="2269375"/>
    <lineage>
        <taxon>Bacteria</taxon>
        <taxon>Bacillati</taxon>
        <taxon>Actinomycetota</taxon>
        <taxon>Actinomycetes</taxon>
        <taxon>Streptosporangiales</taxon>
        <taxon>Streptosporangiaceae</taxon>
        <taxon>Sphaerisporangium</taxon>
    </lineage>
</organism>